<dbReference type="GO" id="GO:0048473">
    <property type="term" value="P:D-methionine transmembrane transport"/>
    <property type="evidence" value="ECO:0007669"/>
    <property type="project" value="TreeGrafter"/>
</dbReference>
<evidence type="ECO:0000256" key="5">
    <source>
        <dbReference type="ARBA" id="ARBA00022692"/>
    </source>
</evidence>
<dbReference type="OrthoDB" id="9793490at2"/>
<evidence type="ECO:0000259" key="9">
    <source>
        <dbReference type="PROSITE" id="PS50928"/>
    </source>
</evidence>
<feature type="domain" description="ABC transmembrane type-1" evidence="9">
    <location>
        <begin position="12"/>
        <end position="206"/>
    </location>
</feature>
<dbReference type="Pfam" id="PF00528">
    <property type="entry name" value="BPD_transp_1"/>
    <property type="match status" value="1"/>
</dbReference>
<gene>
    <name evidence="10" type="ORF">SAMN02745120_0372</name>
</gene>
<dbReference type="EMBL" id="FUYN01000001">
    <property type="protein sequence ID" value="SKB26009.1"/>
    <property type="molecule type" value="Genomic_DNA"/>
</dbReference>
<feature type="transmembrane region" description="Helical" evidence="8">
    <location>
        <begin position="145"/>
        <end position="167"/>
    </location>
</feature>
<dbReference type="AlphaFoldDB" id="A0A1T4ZU26"/>
<feature type="transmembrane region" description="Helical" evidence="8">
    <location>
        <begin position="187"/>
        <end position="206"/>
    </location>
</feature>
<keyword evidence="5 8" id="KW-0812">Transmembrane</keyword>
<accession>A0A1T4ZU26</accession>
<dbReference type="InterPro" id="IPR000515">
    <property type="entry name" value="MetI-like"/>
</dbReference>
<evidence type="ECO:0000256" key="6">
    <source>
        <dbReference type="ARBA" id="ARBA00022989"/>
    </source>
</evidence>
<dbReference type="GO" id="GO:0005886">
    <property type="term" value="C:plasma membrane"/>
    <property type="evidence" value="ECO:0007669"/>
    <property type="project" value="UniProtKB-SubCell"/>
</dbReference>
<comment type="similarity">
    <text evidence="2">Belongs to the binding-protein-dependent transport system permease family. CysTW subfamily.</text>
</comment>
<evidence type="ECO:0000256" key="2">
    <source>
        <dbReference type="ARBA" id="ARBA00007069"/>
    </source>
</evidence>
<dbReference type="Proteomes" id="UP000243406">
    <property type="component" value="Unassembled WGS sequence"/>
</dbReference>
<evidence type="ECO:0000256" key="8">
    <source>
        <dbReference type="RuleBase" id="RU363032"/>
    </source>
</evidence>
<keyword evidence="6 8" id="KW-1133">Transmembrane helix</keyword>
<proteinExistence type="inferred from homology"/>
<dbReference type="Gene3D" id="1.10.3720.10">
    <property type="entry name" value="MetI-like"/>
    <property type="match status" value="1"/>
</dbReference>
<feature type="transmembrane region" description="Helical" evidence="8">
    <location>
        <begin position="51"/>
        <end position="75"/>
    </location>
</feature>
<evidence type="ECO:0000313" key="11">
    <source>
        <dbReference type="Proteomes" id="UP000243406"/>
    </source>
</evidence>
<dbReference type="NCBIfam" id="NF008049">
    <property type="entry name" value="PRK10782.1"/>
    <property type="match status" value="1"/>
</dbReference>
<dbReference type="PANTHER" id="PTHR30450">
    <property type="entry name" value="ABC TRANSPORTER PERMEASE"/>
    <property type="match status" value="1"/>
</dbReference>
<organism evidence="10 11">
    <name type="scientific">Acetoanaerobium noterae</name>
    <dbReference type="NCBI Taxonomy" id="745369"/>
    <lineage>
        <taxon>Bacteria</taxon>
        <taxon>Bacillati</taxon>
        <taxon>Bacillota</taxon>
        <taxon>Clostridia</taxon>
        <taxon>Peptostreptococcales</taxon>
        <taxon>Filifactoraceae</taxon>
        <taxon>Acetoanaerobium</taxon>
    </lineage>
</organism>
<sequence>MIELLDLLIPSINETLYMVFISTVFTVILGLPLGILLVITREDSVLPNSKIYNSLSILINITRSIPFVILMIFIIPFTRLVVGSSIGTNAAIVPLVVAAIPFFARLVEGSILEVNPGVIEAGVSMGASPLEIVLKILIPEAMPSLVLNVTVTIINIIGYSAMAGAVGGGGLGYLAIGYGYHRFQTDVMFATVIILIILVQLIQISGNKISNSIYRK</sequence>
<evidence type="ECO:0000256" key="1">
    <source>
        <dbReference type="ARBA" id="ARBA00004651"/>
    </source>
</evidence>
<reference evidence="11" key="1">
    <citation type="submission" date="2017-02" db="EMBL/GenBank/DDBJ databases">
        <authorList>
            <person name="Varghese N."/>
            <person name="Submissions S."/>
        </authorList>
    </citation>
    <scope>NUCLEOTIDE SEQUENCE [LARGE SCALE GENOMIC DNA]</scope>
    <source>
        <strain evidence="11">ATCC 35199</strain>
    </source>
</reference>
<feature type="transmembrane region" description="Helical" evidence="8">
    <location>
        <begin position="16"/>
        <end position="39"/>
    </location>
</feature>
<keyword evidence="3 8" id="KW-0813">Transport</keyword>
<keyword evidence="4" id="KW-1003">Cell membrane</keyword>
<dbReference type="CDD" id="cd06261">
    <property type="entry name" value="TM_PBP2"/>
    <property type="match status" value="1"/>
</dbReference>
<protein>
    <submittedName>
        <fullName evidence="10">D-methionine transport system permease protein</fullName>
    </submittedName>
</protein>
<comment type="subcellular location">
    <subcellularLocation>
        <location evidence="1 8">Cell membrane</location>
        <topology evidence="1 8">Multi-pass membrane protein</topology>
    </subcellularLocation>
</comment>
<dbReference type="SUPFAM" id="SSF161098">
    <property type="entry name" value="MetI-like"/>
    <property type="match status" value="1"/>
</dbReference>
<dbReference type="RefSeq" id="WP_079588371.1">
    <property type="nucleotide sequence ID" value="NZ_DAMBHZ010000003.1"/>
</dbReference>
<dbReference type="PANTHER" id="PTHR30450:SF1">
    <property type="entry name" value="D-METHIONINE TRANSPORT SYSTEM PERMEASE PROTEIN METI-RELATED"/>
    <property type="match status" value="1"/>
</dbReference>
<evidence type="ECO:0000313" key="10">
    <source>
        <dbReference type="EMBL" id="SKB26009.1"/>
    </source>
</evidence>
<dbReference type="InterPro" id="IPR051322">
    <property type="entry name" value="AA_ABC_Transporter_Permease"/>
</dbReference>
<dbReference type="FunFam" id="1.10.3720.10:FF:000002">
    <property type="entry name" value="D-methionine ABC transporter permease MetI"/>
    <property type="match status" value="1"/>
</dbReference>
<name>A0A1T4ZU26_9FIRM</name>
<dbReference type="PROSITE" id="PS50928">
    <property type="entry name" value="ABC_TM1"/>
    <property type="match status" value="1"/>
</dbReference>
<feature type="transmembrane region" description="Helical" evidence="8">
    <location>
        <begin position="81"/>
        <end position="104"/>
    </location>
</feature>
<evidence type="ECO:0000256" key="4">
    <source>
        <dbReference type="ARBA" id="ARBA00022475"/>
    </source>
</evidence>
<evidence type="ECO:0000256" key="7">
    <source>
        <dbReference type="ARBA" id="ARBA00023136"/>
    </source>
</evidence>
<keyword evidence="11" id="KW-1185">Reference proteome</keyword>
<keyword evidence="7 8" id="KW-0472">Membrane</keyword>
<dbReference type="InterPro" id="IPR035906">
    <property type="entry name" value="MetI-like_sf"/>
</dbReference>
<evidence type="ECO:0000256" key="3">
    <source>
        <dbReference type="ARBA" id="ARBA00022448"/>
    </source>
</evidence>